<organism evidence="1">
    <name type="scientific">marine sediment metagenome</name>
    <dbReference type="NCBI Taxonomy" id="412755"/>
    <lineage>
        <taxon>unclassified sequences</taxon>
        <taxon>metagenomes</taxon>
        <taxon>ecological metagenomes</taxon>
    </lineage>
</organism>
<name>X0VZN4_9ZZZZ</name>
<evidence type="ECO:0000313" key="1">
    <source>
        <dbReference type="EMBL" id="GAG16542.1"/>
    </source>
</evidence>
<accession>X0VZN4</accession>
<dbReference type="EMBL" id="BARS01037896">
    <property type="protein sequence ID" value="GAG16542.1"/>
    <property type="molecule type" value="Genomic_DNA"/>
</dbReference>
<reference evidence="1" key="1">
    <citation type="journal article" date="2014" name="Front. Microbiol.">
        <title>High frequency of phylogenetically diverse reductive dehalogenase-homologous genes in deep subseafloor sedimentary metagenomes.</title>
        <authorList>
            <person name="Kawai M."/>
            <person name="Futagami T."/>
            <person name="Toyoda A."/>
            <person name="Takaki Y."/>
            <person name="Nishi S."/>
            <person name="Hori S."/>
            <person name="Arai W."/>
            <person name="Tsubouchi T."/>
            <person name="Morono Y."/>
            <person name="Uchiyama I."/>
            <person name="Ito T."/>
            <person name="Fujiyama A."/>
            <person name="Inagaki F."/>
            <person name="Takami H."/>
        </authorList>
    </citation>
    <scope>NUCLEOTIDE SEQUENCE</scope>
    <source>
        <strain evidence="1">Expedition CK06-06</strain>
    </source>
</reference>
<sequence>MVNDSVRRQLVRTGALQVIDADNVLPAGGRILASLRQVFAKAQAWLENV</sequence>
<protein>
    <submittedName>
        <fullName evidence="1">Uncharacterized protein</fullName>
    </submittedName>
</protein>
<gene>
    <name evidence="1" type="ORF">S01H1_58055</name>
</gene>
<proteinExistence type="predicted"/>
<comment type="caution">
    <text evidence="1">The sequence shown here is derived from an EMBL/GenBank/DDBJ whole genome shotgun (WGS) entry which is preliminary data.</text>
</comment>
<dbReference type="AlphaFoldDB" id="X0VZN4"/>